<dbReference type="InterPro" id="IPR037923">
    <property type="entry name" value="HTH-like"/>
</dbReference>
<evidence type="ECO:0000256" key="2">
    <source>
        <dbReference type="ARBA" id="ARBA00023125"/>
    </source>
</evidence>
<dbReference type="InterPro" id="IPR050204">
    <property type="entry name" value="AraC_XylS_family_regulators"/>
</dbReference>
<dbReference type="SUPFAM" id="SSF51215">
    <property type="entry name" value="Regulatory protein AraC"/>
    <property type="match status" value="1"/>
</dbReference>
<dbReference type="RefSeq" id="WP_020000771.1">
    <property type="nucleotide sequence ID" value="NZ_CP192219.1"/>
</dbReference>
<feature type="domain" description="HTH araC/xylS-type" evidence="5">
    <location>
        <begin position="173"/>
        <end position="270"/>
    </location>
</feature>
<accession>A0A8G2C8T6</accession>
<gene>
    <name evidence="6" type="ORF">AB2Z07_02290</name>
    <name evidence="7" type="ORF">SAMN05660830_01260</name>
</gene>
<evidence type="ECO:0000256" key="3">
    <source>
        <dbReference type="ARBA" id="ARBA00023159"/>
    </source>
</evidence>
<dbReference type="SUPFAM" id="SSF46689">
    <property type="entry name" value="Homeodomain-like"/>
    <property type="match status" value="2"/>
</dbReference>
<proteinExistence type="predicted"/>
<dbReference type="PRINTS" id="PR00032">
    <property type="entry name" value="HTHARAC"/>
</dbReference>
<comment type="caution">
    <text evidence="7">The sequence shown here is derived from an EMBL/GenBank/DDBJ whole genome shotgun (WGS) entry which is preliminary data.</text>
</comment>
<reference evidence="7 8" key="1">
    <citation type="submission" date="2016-11" db="EMBL/GenBank/DDBJ databases">
        <authorList>
            <person name="Varghese N."/>
            <person name="Submissions S."/>
        </authorList>
    </citation>
    <scope>NUCLEOTIDE SEQUENCE [LARGE SCALE GENOMIC DNA]</scope>
    <source>
        <strain evidence="7 8">DSM 17919</strain>
    </source>
</reference>
<dbReference type="SMART" id="SM00342">
    <property type="entry name" value="HTH_ARAC"/>
    <property type="match status" value="1"/>
</dbReference>
<dbReference type="PANTHER" id="PTHR46796">
    <property type="entry name" value="HTH-TYPE TRANSCRIPTIONAL ACTIVATOR RHAS-RELATED"/>
    <property type="match status" value="1"/>
</dbReference>
<evidence type="ECO:0000259" key="5">
    <source>
        <dbReference type="PROSITE" id="PS01124"/>
    </source>
</evidence>
<evidence type="ECO:0000313" key="9">
    <source>
        <dbReference type="Proteomes" id="UP001568358"/>
    </source>
</evidence>
<dbReference type="InterPro" id="IPR018060">
    <property type="entry name" value="HTH_AraC"/>
</dbReference>
<dbReference type="GO" id="GO:0043565">
    <property type="term" value="F:sequence-specific DNA binding"/>
    <property type="evidence" value="ECO:0007669"/>
    <property type="project" value="InterPro"/>
</dbReference>
<dbReference type="GO" id="GO:0003700">
    <property type="term" value="F:DNA-binding transcription factor activity"/>
    <property type="evidence" value="ECO:0007669"/>
    <property type="project" value="InterPro"/>
</dbReference>
<organism evidence="7 8">
    <name type="scientific">Halodesulfovibrio aestuarii</name>
    <dbReference type="NCBI Taxonomy" id="126333"/>
    <lineage>
        <taxon>Bacteria</taxon>
        <taxon>Pseudomonadati</taxon>
        <taxon>Thermodesulfobacteriota</taxon>
        <taxon>Desulfovibrionia</taxon>
        <taxon>Desulfovibrionales</taxon>
        <taxon>Desulfovibrionaceae</taxon>
        <taxon>Halodesulfovibrio</taxon>
    </lineage>
</organism>
<evidence type="ECO:0000313" key="6">
    <source>
        <dbReference type="EMBL" id="MEZ6852370.1"/>
    </source>
</evidence>
<keyword evidence="9" id="KW-1185">Reference proteome</keyword>
<evidence type="ECO:0000256" key="4">
    <source>
        <dbReference type="ARBA" id="ARBA00023163"/>
    </source>
</evidence>
<dbReference type="Pfam" id="PF12833">
    <property type="entry name" value="HTH_18"/>
    <property type="match status" value="1"/>
</dbReference>
<keyword evidence="4" id="KW-0804">Transcription</keyword>
<dbReference type="InterPro" id="IPR009057">
    <property type="entry name" value="Homeodomain-like_sf"/>
</dbReference>
<evidence type="ECO:0000313" key="7">
    <source>
        <dbReference type="EMBL" id="SHI98062.1"/>
    </source>
</evidence>
<dbReference type="Proteomes" id="UP001568358">
    <property type="component" value="Unassembled WGS sequence"/>
</dbReference>
<dbReference type="Proteomes" id="UP000184001">
    <property type="component" value="Unassembled WGS sequence"/>
</dbReference>
<protein>
    <submittedName>
        <fullName evidence="6">Helix-turn-helix domain-containing protein</fullName>
    </submittedName>
    <submittedName>
        <fullName evidence="7">Transcriptional regulator, AraC family</fullName>
    </submittedName>
</protein>
<keyword evidence="2" id="KW-0238">DNA-binding</keyword>
<name>A0A8G2C8T6_9BACT</name>
<reference evidence="6 9" key="2">
    <citation type="submission" date="2024-07" db="EMBL/GenBank/DDBJ databases">
        <title>Active virus-host system and metabolic interactions in a Lokiarchaeon culture.</title>
        <authorList>
            <person name="Ponce Toledo R.I."/>
            <person name="Rodrigues Oliveira T."/>
            <person name="Schleper C."/>
        </authorList>
    </citation>
    <scope>NUCLEOTIDE SEQUENCE [LARGE SCALE GENOMIC DNA]</scope>
    <source>
        <strain evidence="6 9">B35</strain>
    </source>
</reference>
<dbReference type="PROSITE" id="PS00041">
    <property type="entry name" value="HTH_ARAC_FAMILY_1"/>
    <property type="match status" value="1"/>
</dbReference>
<evidence type="ECO:0000313" key="8">
    <source>
        <dbReference type="Proteomes" id="UP000184001"/>
    </source>
</evidence>
<dbReference type="Pfam" id="PF02311">
    <property type="entry name" value="AraC_binding"/>
    <property type="match status" value="1"/>
</dbReference>
<dbReference type="PANTHER" id="PTHR46796:SF2">
    <property type="entry name" value="TRANSCRIPTIONAL REGULATORY PROTEIN"/>
    <property type="match status" value="1"/>
</dbReference>
<evidence type="ECO:0000256" key="1">
    <source>
        <dbReference type="ARBA" id="ARBA00023015"/>
    </source>
</evidence>
<dbReference type="InterPro" id="IPR003313">
    <property type="entry name" value="AraC-bd"/>
</dbReference>
<dbReference type="InterPro" id="IPR020449">
    <property type="entry name" value="Tscrpt_reg_AraC-type_HTH"/>
</dbReference>
<dbReference type="InterPro" id="IPR018062">
    <property type="entry name" value="HTH_AraC-typ_CS"/>
</dbReference>
<keyword evidence="3" id="KW-0010">Activator</keyword>
<sequence length="272" mass="31233">MKQDSSVYLSTCKGLPFVEVRTALNSSVCYHTHSHDEFSFGVIDNGTAKYKNRKSTHRVYRTDTVTINPGDVHSCNPDSSEWSYRMLFVDTAWIGSAQAELCEKHITDYQGFLQDYESEKALFTRFNALYNVLIQDVNPLAAETYLLQYIQRWFGQEDQAAATCQKIASSCVHRVREKLFDQLATNHSLHDLAMDAGLSRYHLIRKFKEVYGLSPHALQIDERIKRAKKLLKQGETIADASAQLGFADQAHFQRNFKKRLAITPKQYQSFFI</sequence>
<keyword evidence="1" id="KW-0805">Transcription regulation</keyword>
<dbReference type="EMBL" id="JBFSOO010000002">
    <property type="protein sequence ID" value="MEZ6852370.1"/>
    <property type="molecule type" value="Genomic_DNA"/>
</dbReference>
<dbReference type="EMBL" id="FQZR01000003">
    <property type="protein sequence ID" value="SHI98062.1"/>
    <property type="molecule type" value="Genomic_DNA"/>
</dbReference>
<dbReference type="Gene3D" id="1.10.10.60">
    <property type="entry name" value="Homeodomain-like"/>
    <property type="match status" value="2"/>
</dbReference>
<dbReference type="AlphaFoldDB" id="A0A8G2C8T6"/>
<dbReference type="PROSITE" id="PS01124">
    <property type="entry name" value="HTH_ARAC_FAMILY_2"/>
    <property type="match status" value="1"/>
</dbReference>